<evidence type="ECO:0000313" key="2">
    <source>
        <dbReference type="Proteomes" id="UP000070371"/>
    </source>
</evidence>
<evidence type="ECO:0000313" key="1">
    <source>
        <dbReference type="EMBL" id="AML52574.1"/>
    </source>
</evidence>
<accession>A0A126V2M6</accession>
<name>A0A126V2M6_9RHOB</name>
<dbReference type="KEGG" id="hat:RC74_16025"/>
<dbReference type="Proteomes" id="UP000070371">
    <property type="component" value="Chromosome"/>
</dbReference>
<sequence length="82" mass="9315">MNRINELKSYAVFLPRDGAANDPKKIWFPKSSTAEKILPLETRIQGCLATLTLLKSLRMPVSLPWFETLVFIVLILGTRTQL</sequence>
<protein>
    <submittedName>
        <fullName evidence="1">Uncharacterized protein</fullName>
    </submittedName>
</protein>
<proteinExistence type="predicted"/>
<keyword evidence="2" id="KW-1185">Reference proteome</keyword>
<dbReference type="EMBL" id="CP014327">
    <property type="protein sequence ID" value="AML52574.1"/>
    <property type="molecule type" value="Genomic_DNA"/>
</dbReference>
<reference evidence="1 2" key="1">
    <citation type="submission" date="2016-02" db="EMBL/GenBank/DDBJ databases">
        <title>Complete genome sequence of Halocynthiibacter arcticus PAMC 20958t from arctic marine sediment.</title>
        <authorList>
            <person name="Lee Y.M."/>
            <person name="Baek K."/>
            <person name="Lee H.K."/>
            <person name="Shin S.C."/>
        </authorList>
    </citation>
    <scope>NUCLEOTIDE SEQUENCE [LARGE SCALE GENOMIC DNA]</scope>
    <source>
        <strain evidence="1">PAMC 20958</strain>
    </source>
</reference>
<organism evidence="1 2">
    <name type="scientific">Falsihalocynthiibacter arcticus</name>
    <dbReference type="NCBI Taxonomy" id="1579316"/>
    <lineage>
        <taxon>Bacteria</taxon>
        <taxon>Pseudomonadati</taxon>
        <taxon>Pseudomonadota</taxon>
        <taxon>Alphaproteobacteria</taxon>
        <taxon>Rhodobacterales</taxon>
        <taxon>Roseobacteraceae</taxon>
        <taxon>Falsihalocynthiibacter</taxon>
    </lineage>
</organism>
<gene>
    <name evidence="1" type="ORF">RC74_16025</name>
</gene>
<dbReference type="AlphaFoldDB" id="A0A126V2M6"/>